<proteinExistence type="predicted"/>
<accession>A0A413YQC8</accession>
<dbReference type="RefSeq" id="WP_118363081.1">
    <property type="nucleotide sequence ID" value="NZ_QSHM01000025.1"/>
</dbReference>
<name>A0A413YQC8_9FIRM</name>
<evidence type="ECO:0000313" key="2">
    <source>
        <dbReference type="EMBL" id="RHC11302.1"/>
    </source>
</evidence>
<evidence type="ECO:0000313" key="3">
    <source>
        <dbReference type="Proteomes" id="UP000285844"/>
    </source>
</evidence>
<reference evidence="2 3" key="1">
    <citation type="submission" date="2018-08" db="EMBL/GenBank/DDBJ databases">
        <title>A genome reference for cultivated species of the human gut microbiota.</title>
        <authorList>
            <person name="Zou Y."/>
            <person name="Xue W."/>
            <person name="Luo G."/>
        </authorList>
    </citation>
    <scope>NUCLEOTIDE SEQUENCE [LARGE SCALE GENOMIC DNA]</scope>
    <source>
        <strain evidence="2 3">AM37-3BH</strain>
    </source>
</reference>
<evidence type="ECO:0000259" key="1">
    <source>
        <dbReference type="Pfam" id="PF14280"/>
    </source>
</evidence>
<dbReference type="AlphaFoldDB" id="A0A413YQC8"/>
<dbReference type="EMBL" id="QSHM01000025">
    <property type="protein sequence ID" value="RHC11302.1"/>
    <property type="molecule type" value="Genomic_DNA"/>
</dbReference>
<feature type="domain" description="DUF4365" evidence="1">
    <location>
        <begin position="56"/>
        <end position="192"/>
    </location>
</feature>
<organism evidence="2 3">
    <name type="scientific">Lachnospira eligens</name>
    <dbReference type="NCBI Taxonomy" id="39485"/>
    <lineage>
        <taxon>Bacteria</taxon>
        <taxon>Bacillati</taxon>
        <taxon>Bacillota</taxon>
        <taxon>Clostridia</taxon>
        <taxon>Lachnospirales</taxon>
        <taxon>Lachnospiraceae</taxon>
        <taxon>Lachnospira</taxon>
    </lineage>
</organism>
<comment type="caution">
    <text evidence="2">The sequence shown here is derived from an EMBL/GenBank/DDBJ whole genome shotgun (WGS) entry which is preliminary data.</text>
</comment>
<dbReference type="Proteomes" id="UP000285844">
    <property type="component" value="Unassembled WGS sequence"/>
</dbReference>
<sequence length="572" mass="67408">MQVVLDDMVSEILGYVRQNNSGNTYQDTLEIWGKINMGEKNIGGYDENYKYDSLAVNYLEGRILKSKYLIPHISSGDKVPNLDGAIELCEDAVNKINPIAKFEVQIKSLNHDYNNSNIRDNTQYPYKYSCETKCVNVVLQGITLNPVLLILVDSKNEHIYWKYMNERYCLKLDVGCQKEKTIYFSNEDEVTDIDEWGENLRSIYKSYKYNLKSSDCFLLPEEERTVPEEIQKMSDYINGLLDNELWFIKKSLFPQMWKLGIAYFDGKNTDFSCLGFYIIKKGKNDVFIKQFKNEWDYFVSIKYGGSYSLEDIVKETLKNWIDLFFENEHYPLEIMPDEVLIEILFEKIDNAVAEARMGDKDKVHVKLALEEDKITISEAREIINKYNCSPMLCNCIISILEERGYSEIKRPWRTLVDYHISKCTDNCISYEPDDNRDSNDIYNMTTFIKRYMNFFNKCKKYMGRLSAPLFDIRHGRHVIILDDDMEGYLGIAEGSDDYCVEVYTRKEKCELYNSIQESWRTCDSQFGKICRGTACKNDYSWYKLWRVMNRRLCYDYIGVDTDKDMTDDYNRF</sequence>
<dbReference type="InterPro" id="IPR025375">
    <property type="entry name" value="DUF4365"/>
</dbReference>
<protein>
    <submittedName>
        <fullName evidence="2">DUF4365 domain-containing protein</fullName>
    </submittedName>
</protein>
<dbReference type="Pfam" id="PF14280">
    <property type="entry name" value="DUF4365"/>
    <property type="match status" value="1"/>
</dbReference>
<gene>
    <name evidence="2" type="ORF">DW858_13940</name>
</gene>